<dbReference type="STRING" id="494026.PGLA_11030"/>
<evidence type="ECO:0000256" key="6">
    <source>
        <dbReference type="ARBA" id="ARBA00022989"/>
    </source>
</evidence>
<keyword evidence="4" id="KW-1003">Cell membrane</keyword>
<evidence type="ECO:0000256" key="3">
    <source>
        <dbReference type="ARBA" id="ARBA00022448"/>
    </source>
</evidence>
<evidence type="ECO:0000256" key="8">
    <source>
        <dbReference type="SAM" id="Phobius"/>
    </source>
</evidence>
<dbReference type="RefSeq" id="WP_068532486.1">
    <property type="nucleotide sequence ID" value="NZ_LVJH01000017.1"/>
</dbReference>
<keyword evidence="11" id="KW-1185">Reference proteome</keyword>
<keyword evidence="7 8" id="KW-0472">Membrane</keyword>
<dbReference type="EMBL" id="LVJH01000017">
    <property type="protein sequence ID" value="OAB42980.1"/>
    <property type="molecule type" value="Genomic_DNA"/>
</dbReference>
<feature type="transmembrane region" description="Helical" evidence="8">
    <location>
        <begin position="21"/>
        <end position="40"/>
    </location>
</feature>
<gene>
    <name evidence="10" type="ORF">PGLA_11030</name>
</gene>
<organism evidence="10 11">
    <name type="scientific">Paenibacillus glacialis</name>
    <dbReference type="NCBI Taxonomy" id="494026"/>
    <lineage>
        <taxon>Bacteria</taxon>
        <taxon>Bacillati</taxon>
        <taxon>Bacillota</taxon>
        <taxon>Bacilli</taxon>
        <taxon>Bacillales</taxon>
        <taxon>Paenibacillaceae</taxon>
        <taxon>Paenibacillus</taxon>
    </lineage>
</organism>
<dbReference type="GO" id="GO:0140359">
    <property type="term" value="F:ABC-type transporter activity"/>
    <property type="evidence" value="ECO:0007669"/>
    <property type="project" value="InterPro"/>
</dbReference>
<dbReference type="PANTHER" id="PTHR30294:SF45">
    <property type="entry name" value="LINEARMYCIN RESISTANCE PERMEASE PROTEIN LNRN"/>
    <property type="match status" value="1"/>
</dbReference>
<dbReference type="InterPro" id="IPR051449">
    <property type="entry name" value="ABC-2_transporter_component"/>
</dbReference>
<dbReference type="PANTHER" id="PTHR30294">
    <property type="entry name" value="MEMBRANE COMPONENT OF ABC TRANSPORTER YHHJ-RELATED"/>
    <property type="match status" value="1"/>
</dbReference>
<feature type="transmembrane region" description="Helical" evidence="8">
    <location>
        <begin position="271"/>
        <end position="292"/>
    </location>
</feature>
<dbReference type="Pfam" id="PF12698">
    <property type="entry name" value="ABC2_membrane_3"/>
    <property type="match status" value="1"/>
</dbReference>
<dbReference type="GO" id="GO:0005886">
    <property type="term" value="C:plasma membrane"/>
    <property type="evidence" value="ECO:0007669"/>
    <property type="project" value="UniProtKB-SubCell"/>
</dbReference>
<dbReference type="InterPro" id="IPR047817">
    <property type="entry name" value="ABC2_TM_bact-type"/>
</dbReference>
<keyword evidence="6 8" id="KW-1133">Transmembrane helix</keyword>
<feature type="transmembrane region" description="Helical" evidence="8">
    <location>
        <begin position="354"/>
        <end position="376"/>
    </location>
</feature>
<keyword evidence="3" id="KW-0813">Transport</keyword>
<comment type="similarity">
    <text evidence="2">Belongs to the ABC-2 integral membrane protein family.</text>
</comment>
<dbReference type="Gene3D" id="3.40.1710.10">
    <property type="entry name" value="abc type-2 transporter like domain"/>
    <property type="match status" value="1"/>
</dbReference>
<dbReference type="InterPro" id="IPR013525">
    <property type="entry name" value="ABC2_TM"/>
</dbReference>
<evidence type="ECO:0000256" key="5">
    <source>
        <dbReference type="ARBA" id="ARBA00022692"/>
    </source>
</evidence>
<feature type="domain" description="ABC transmembrane type-2" evidence="9">
    <location>
        <begin position="154"/>
        <end position="379"/>
    </location>
</feature>
<name>A0A162Q6A0_9BACL</name>
<comment type="caution">
    <text evidence="10">The sequence shown here is derived from an EMBL/GenBank/DDBJ whole genome shotgun (WGS) entry which is preliminary data.</text>
</comment>
<feature type="transmembrane region" description="Helical" evidence="8">
    <location>
        <begin position="304"/>
        <end position="322"/>
    </location>
</feature>
<keyword evidence="5 8" id="KW-0812">Transmembrane</keyword>
<dbReference type="Proteomes" id="UP000076967">
    <property type="component" value="Unassembled WGS sequence"/>
</dbReference>
<evidence type="ECO:0000256" key="7">
    <source>
        <dbReference type="ARBA" id="ARBA00023136"/>
    </source>
</evidence>
<evidence type="ECO:0000313" key="10">
    <source>
        <dbReference type="EMBL" id="OAB42980.1"/>
    </source>
</evidence>
<accession>A0A162Q6A0</accession>
<dbReference type="AlphaFoldDB" id="A0A162Q6A0"/>
<evidence type="ECO:0000259" key="9">
    <source>
        <dbReference type="PROSITE" id="PS51012"/>
    </source>
</evidence>
<feature type="transmembrane region" description="Helical" evidence="8">
    <location>
        <begin position="191"/>
        <end position="211"/>
    </location>
</feature>
<evidence type="ECO:0000256" key="1">
    <source>
        <dbReference type="ARBA" id="ARBA00004651"/>
    </source>
</evidence>
<dbReference type="PROSITE" id="PS51012">
    <property type="entry name" value="ABC_TM2"/>
    <property type="match status" value="1"/>
</dbReference>
<feature type="transmembrane region" description="Helical" evidence="8">
    <location>
        <begin position="232"/>
        <end position="259"/>
    </location>
</feature>
<evidence type="ECO:0000313" key="11">
    <source>
        <dbReference type="Proteomes" id="UP000076967"/>
    </source>
</evidence>
<protein>
    <submittedName>
        <fullName evidence="10">ABC transporter</fullName>
    </submittedName>
</protein>
<proteinExistence type="inferred from homology"/>
<dbReference type="OrthoDB" id="266913at2"/>
<sequence length="385" mass="42565">MHSLTIALNMVRRIIGTRKGIITFIILPCVVVTATIALMGQNSNAKVNIPYVNQDTGPAGQHIIEELSRNDNYELKPLNGEEELRDAILDKKGTLGILIPSGFSEQLLQGNVQDIRMYELMAGEAGIMIKMNMNSIVGRMVRTTERLSVMNLDTGVQFDVFSKSLQEVSKHLIASQKTDYNLYAKNGLTNVTGFTIMFMMGLVTSIVRMILDDRRNKTMARIYSAPVRSYQIAMGHMMGSFFVGILQISIILILSRWVLGYEYNIPFLTHFLILGSFMLVAMGIASTVAGLVRNPNNASMLNNMIITPTCMIGGCFWPISFMPDYMQKAANFVPQKWVIESVERIASGGQLTDIWLPLSILGLMAVILLAIGSVILRPSDTGVGV</sequence>
<evidence type="ECO:0000256" key="2">
    <source>
        <dbReference type="ARBA" id="ARBA00007783"/>
    </source>
</evidence>
<comment type="subcellular location">
    <subcellularLocation>
        <location evidence="1">Cell membrane</location>
        <topology evidence="1">Multi-pass membrane protein</topology>
    </subcellularLocation>
</comment>
<reference evidence="10 11" key="1">
    <citation type="submission" date="2016-03" db="EMBL/GenBank/DDBJ databases">
        <title>Draft genome sequence of Paenibacillus glacialis DSM 22343.</title>
        <authorList>
            <person name="Shin S.-K."/>
            <person name="Yi H."/>
        </authorList>
    </citation>
    <scope>NUCLEOTIDE SEQUENCE [LARGE SCALE GENOMIC DNA]</scope>
    <source>
        <strain evidence="10 11">DSM 22343</strain>
    </source>
</reference>
<evidence type="ECO:0000256" key="4">
    <source>
        <dbReference type="ARBA" id="ARBA00022475"/>
    </source>
</evidence>